<protein>
    <recommendedName>
        <fullName evidence="1">Methyltransferase FkbM domain-containing protein</fullName>
    </recommendedName>
</protein>
<evidence type="ECO:0000259" key="1">
    <source>
        <dbReference type="Pfam" id="PF05050"/>
    </source>
</evidence>
<accession>A0A1Q9AVQ1</accession>
<evidence type="ECO:0000313" key="2">
    <source>
        <dbReference type="EMBL" id="OLP59488.1"/>
    </source>
</evidence>
<keyword evidence="3" id="KW-1185">Reference proteome</keyword>
<feature type="domain" description="Methyltransferase FkbM" evidence="1">
    <location>
        <begin position="69"/>
        <end position="219"/>
    </location>
</feature>
<reference evidence="2 3" key="1">
    <citation type="submission" date="2016-09" db="EMBL/GenBank/DDBJ databases">
        <title>Rhizobium sp. nov., a novel species isolated from the rice rhizosphere.</title>
        <authorList>
            <person name="Zhao J."/>
            <person name="Zhang X."/>
        </authorList>
    </citation>
    <scope>NUCLEOTIDE SEQUENCE [LARGE SCALE GENOMIC DNA]</scope>
    <source>
        <strain evidence="2 3">1.7048</strain>
    </source>
</reference>
<dbReference type="Gene3D" id="3.40.50.150">
    <property type="entry name" value="Vaccinia Virus protein VP39"/>
    <property type="match status" value="1"/>
</dbReference>
<evidence type="ECO:0000313" key="3">
    <source>
        <dbReference type="Proteomes" id="UP000186364"/>
    </source>
</evidence>
<dbReference type="Pfam" id="PF05050">
    <property type="entry name" value="Methyltransf_21"/>
    <property type="match status" value="1"/>
</dbReference>
<dbReference type="NCBIfam" id="TIGR01444">
    <property type="entry name" value="fkbM_fam"/>
    <property type="match status" value="1"/>
</dbReference>
<proteinExistence type="predicted"/>
<name>A0A1Q9AVQ1_9HYPH</name>
<gene>
    <name evidence="2" type="ORF">BJF93_11560</name>
</gene>
<dbReference type="Proteomes" id="UP000186364">
    <property type="component" value="Unassembled WGS sequence"/>
</dbReference>
<comment type="caution">
    <text evidence="2">The sequence shown here is derived from an EMBL/GenBank/DDBJ whole genome shotgun (WGS) entry which is preliminary data.</text>
</comment>
<sequence length="237" mass="26112">MTKFLRSLRRRWRILTEAERVRLDGITIDTRKGHIADDIRALIFREAYEDTERALIRNALRPGMRVLEIGAGLGVVSLILARIAGPGKVLAYEANPTLEAKIRGNFALNSSLPELRMKALTVDGAPVRFFVDGALLSSSVYDRAKGLNATMVESDALPAVLADFRPDMLVIDVEGAEVDLLGLPNLDPLAHIIAELHPHIVGDAAIDGLIAHLARLGFQLAERNRKAAYFRRDLVHV</sequence>
<dbReference type="InterPro" id="IPR006342">
    <property type="entry name" value="FkbM_mtfrase"/>
</dbReference>
<organism evidence="2 3">
    <name type="scientific">Xaviernesmea oryzae</name>
    <dbReference type="NCBI Taxonomy" id="464029"/>
    <lineage>
        <taxon>Bacteria</taxon>
        <taxon>Pseudomonadati</taxon>
        <taxon>Pseudomonadota</taxon>
        <taxon>Alphaproteobacteria</taxon>
        <taxon>Hyphomicrobiales</taxon>
        <taxon>Rhizobiaceae</taxon>
        <taxon>Rhizobium/Agrobacterium group</taxon>
        <taxon>Xaviernesmea</taxon>
    </lineage>
</organism>
<dbReference type="InterPro" id="IPR029063">
    <property type="entry name" value="SAM-dependent_MTases_sf"/>
</dbReference>
<dbReference type="EMBL" id="MKIP01000052">
    <property type="protein sequence ID" value="OLP59488.1"/>
    <property type="molecule type" value="Genomic_DNA"/>
</dbReference>
<dbReference type="AlphaFoldDB" id="A0A1Q9AVQ1"/>
<dbReference type="SUPFAM" id="SSF53335">
    <property type="entry name" value="S-adenosyl-L-methionine-dependent methyltransferases"/>
    <property type="match status" value="1"/>
</dbReference>